<evidence type="ECO:0000313" key="3">
    <source>
        <dbReference type="Proteomes" id="UP001168990"/>
    </source>
</evidence>
<sequence length="156" mass="17568">MSSSMIAVCVMALALVLPVQSAWDTSLGANAGFRIGYKSDPKPVQENKNIIPDGLYPIPERPNISEIDVESFVRKILATQDCYPHCQSDNISGRSNSREMDALLKQFILLLAEEQMNKHPSYYYPAQEQKKCTFFQRVKKAAQAIIGECIADRRKK</sequence>
<keyword evidence="1" id="KW-0732">Signal</keyword>
<reference evidence="2" key="1">
    <citation type="journal article" date="2023" name="bioRxiv">
        <title>Scaffold-level genome assemblies of two parasitoid biocontrol wasps reveal the parthenogenesis mechanism and an associated novel virus.</title>
        <authorList>
            <person name="Inwood S."/>
            <person name="Skelly J."/>
            <person name="Guhlin J."/>
            <person name="Harrop T."/>
            <person name="Goldson S."/>
            <person name="Dearden P."/>
        </authorList>
    </citation>
    <scope>NUCLEOTIDE SEQUENCE</scope>
    <source>
        <strain evidence="2">Irish</strain>
        <tissue evidence="2">Whole body</tissue>
    </source>
</reference>
<feature type="chain" id="PRO_5041341313" evidence="1">
    <location>
        <begin position="22"/>
        <end position="156"/>
    </location>
</feature>
<dbReference type="Proteomes" id="UP001168990">
    <property type="component" value="Unassembled WGS sequence"/>
</dbReference>
<accession>A0AA39FUY2</accession>
<keyword evidence="3" id="KW-1185">Reference proteome</keyword>
<proteinExistence type="predicted"/>
<comment type="caution">
    <text evidence="2">The sequence shown here is derived from an EMBL/GenBank/DDBJ whole genome shotgun (WGS) entry which is preliminary data.</text>
</comment>
<evidence type="ECO:0000256" key="1">
    <source>
        <dbReference type="SAM" id="SignalP"/>
    </source>
</evidence>
<evidence type="ECO:0000313" key="2">
    <source>
        <dbReference type="EMBL" id="KAK0176193.1"/>
    </source>
</evidence>
<dbReference type="AlphaFoldDB" id="A0AA39FUY2"/>
<organism evidence="2 3">
    <name type="scientific">Microctonus aethiopoides</name>
    <dbReference type="NCBI Taxonomy" id="144406"/>
    <lineage>
        <taxon>Eukaryota</taxon>
        <taxon>Metazoa</taxon>
        <taxon>Ecdysozoa</taxon>
        <taxon>Arthropoda</taxon>
        <taxon>Hexapoda</taxon>
        <taxon>Insecta</taxon>
        <taxon>Pterygota</taxon>
        <taxon>Neoptera</taxon>
        <taxon>Endopterygota</taxon>
        <taxon>Hymenoptera</taxon>
        <taxon>Apocrita</taxon>
        <taxon>Ichneumonoidea</taxon>
        <taxon>Braconidae</taxon>
        <taxon>Euphorinae</taxon>
        <taxon>Microctonus</taxon>
    </lineage>
</organism>
<dbReference type="EMBL" id="JAQQBS010000001">
    <property type="protein sequence ID" value="KAK0176193.1"/>
    <property type="molecule type" value="Genomic_DNA"/>
</dbReference>
<name>A0AA39FUY2_9HYME</name>
<protein>
    <submittedName>
        <fullName evidence="2">Uncharacterized protein</fullName>
    </submittedName>
</protein>
<gene>
    <name evidence="2" type="ORF">PV328_000352</name>
</gene>
<reference evidence="2" key="2">
    <citation type="submission" date="2023-03" db="EMBL/GenBank/DDBJ databases">
        <authorList>
            <person name="Inwood S.N."/>
            <person name="Skelly J.G."/>
            <person name="Guhlin J."/>
            <person name="Harrop T.W.R."/>
            <person name="Goldson S.G."/>
            <person name="Dearden P.K."/>
        </authorList>
    </citation>
    <scope>NUCLEOTIDE SEQUENCE</scope>
    <source>
        <strain evidence="2">Irish</strain>
        <tissue evidence="2">Whole body</tissue>
    </source>
</reference>
<feature type="signal peptide" evidence="1">
    <location>
        <begin position="1"/>
        <end position="21"/>
    </location>
</feature>